<dbReference type="AlphaFoldDB" id="A0A9W9XYD2"/>
<accession>A0A9W9XYD2</accession>
<protein>
    <submittedName>
        <fullName evidence="1">Uncharacterized protein</fullName>
    </submittedName>
</protein>
<reference evidence="1" key="2">
    <citation type="journal article" date="2023" name="IMA Fungus">
        <title>Comparative genomic study of the Penicillium genus elucidates a diverse pangenome and 15 lateral gene transfer events.</title>
        <authorList>
            <person name="Petersen C."/>
            <person name="Sorensen T."/>
            <person name="Nielsen M.R."/>
            <person name="Sondergaard T.E."/>
            <person name="Sorensen J.L."/>
            <person name="Fitzpatrick D.A."/>
            <person name="Frisvad J.C."/>
            <person name="Nielsen K.L."/>
        </authorList>
    </citation>
    <scope>NUCLEOTIDE SEQUENCE</scope>
    <source>
        <strain evidence="1">IBT 29495</strain>
    </source>
</reference>
<gene>
    <name evidence="1" type="ORF">N7463_001617</name>
</gene>
<name>A0A9W9XYD2_9EURO</name>
<dbReference type="EMBL" id="JAPWDS010000002">
    <property type="protein sequence ID" value="KAJ5512065.1"/>
    <property type="molecule type" value="Genomic_DNA"/>
</dbReference>
<proteinExistence type="predicted"/>
<keyword evidence="2" id="KW-1185">Reference proteome</keyword>
<sequence length="78" mass="9288">MKMTKQIILRFDRFYKRGLLGELPTEILESICVKPEIKELRDHIKELEDQSDNEQAIAIEKRKYNKALNRDRLSELKG</sequence>
<evidence type="ECO:0000313" key="2">
    <source>
        <dbReference type="Proteomes" id="UP001149954"/>
    </source>
</evidence>
<organism evidence="1 2">
    <name type="scientific">Penicillium fimorum</name>
    <dbReference type="NCBI Taxonomy" id="1882269"/>
    <lineage>
        <taxon>Eukaryota</taxon>
        <taxon>Fungi</taxon>
        <taxon>Dikarya</taxon>
        <taxon>Ascomycota</taxon>
        <taxon>Pezizomycotina</taxon>
        <taxon>Eurotiomycetes</taxon>
        <taxon>Eurotiomycetidae</taxon>
        <taxon>Eurotiales</taxon>
        <taxon>Aspergillaceae</taxon>
        <taxon>Penicillium</taxon>
    </lineage>
</organism>
<dbReference type="Proteomes" id="UP001149954">
    <property type="component" value="Unassembled WGS sequence"/>
</dbReference>
<comment type="caution">
    <text evidence="1">The sequence shown here is derived from an EMBL/GenBank/DDBJ whole genome shotgun (WGS) entry which is preliminary data.</text>
</comment>
<reference evidence="1" key="1">
    <citation type="submission" date="2022-12" db="EMBL/GenBank/DDBJ databases">
        <authorList>
            <person name="Petersen C."/>
        </authorList>
    </citation>
    <scope>NUCLEOTIDE SEQUENCE</scope>
    <source>
        <strain evidence="1">IBT 29495</strain>
    </source>
</reference>
<evidence type="ECO:0000313" key="1">
    <source>
        <dbReference type="EMBL" id="KAJ5512065.1"/>
    </source>
</evidence>
<dbReference type="OrthoDB" id="5400577at2759"/>